<keyword evidence="4" id="KW-1185">Reference proteome</keyword>
<gene>
    <name evidence="3" type="ORF">GGD89_002582</name>
</gene>
<feature type="region of interest" description="Disordered" evidence="1">
    <location>
        <begin position="508"/>
        <end position="588"/>
    </location>
</feature>
<keyword evidence="3" id="KW-0645">Protease</keyword>
<keyword evidence="2" id="KW-0732">Signal</keyword>
<accession>A0A7W6WAX3</accession>
<evidence type="ECO:0000313" key="4">
    <source>
        <dbReference type="Proteomes" id="UP000554286"/>
    </source>
</evidence>
<dbReference type="AlphaFoldDB" id="A0A7W6WAX3"/>
<feature type="signal peptide" evidence="2">
    <location>
        <begin position="1"/>
        <end position="27"/>
    </location>
</feature>
<dbReference type="EMBL" id="JACIGK010000019">
    <property type="protein sequence ID" value="MBB4266946.1"/>
    <property type="molecule type" value="Genomic_DNA"/>
</dbReference>
<proteinExistence type="predicted"/>
<reference evidence="3 4" key="1">
    <citation type="submission" date="2020-08" db="EMBL/GenBank/DDBJ databases">
        <title>Genome sequencing of Purple Non-Sulfur Bacteria from various extreme environments.</title>
        <authorList>
            <person name="Mayer M."/>
        </authorList>
    </citation>
    <scope>NUCLEOTIDE SEQUENCE [LARGE SCALE GENOMIC DNA]</scope>
    <source>
        <strain evidence="3 4">JA131</strain>
    </source>
</reference>
<dbReference type="PANTHER" id="PTHR22939:SF129">
    <property type="entry name" value="SERINE PROTEASE HTRA2, MITOCHONDRIAL"/>
    <property type="match status" value="1"/>
</dbReference>
<protein>
    <submittedName>
        <fullName evidence="3">S1-C subfamily serine protease</fullName>
    </submittedName>
</protein>
<sequence length="588" mass="61156">MPSLLWSRIARTAVVVAAPLLATACGAAPPLHDVPPSPPVPPLSAAQREAVGVMALGRVTHSADLGASLGGYRVDSFCAGPISGVAARVSDTDIAARFRASFARVMGDRLGFRVADASDDLFRRVSAGAKAEFLVAARIENLRLSLCRQVNLIGRQIGLSGEATARIVWQMLDQKTDRLVYDGETLARGEQASPALVRIEDVLLNRLFEDALVRLAADNRFRRAVVSGVPRADALRRTEVSTGPWGTGPGPQPGVSPAAWSPGAAAASGLLTLTGPAPYTRPFAVNAERIRAATVTVLGMQGHGSGFFVSPDGWALTNAHVVDQGDVVRVRLVDGRELWARVARRHPIRDVALLRVVGQGLAAVPIRPTLARVSETTYAVGTPVDRDLGQTVSQGIISAWRPGDRHGMDVYQATTPIHSGNSGGPLVDAWGNVVAITVSTIRGGGAMGSSLSFFIPVHDALRHLGVVIQPAPAAPQPPAFMPHPMPPAMASPMVPSMGLPMTTPMPPGFGGMTAHPGPAATPPWSAPGTRRGAPSISTPPPLDPRVAPVDAPASLSIPPPPGGAPLEAPPPPAATVPDRVTPGRVPLL</sequence>
<organism evidence="3 4">
    <name type="scientific">Roseospira visakhapatnamensis</name>
    <dbReference type="NCBI Taxonomy" id="390880"/>
    <lineage>
        <taxon>Bacteria</taxon>
        <taxon>Pseudomonadati</taxon>
        <taxon>Pseudomonadota</taxon>
        <taxon>Alphaproteobacteria</taxon>
        <taxon>Rhodospirillales</taxon>
        <taxon>Rhodospirillaceae</taxon>
        <taxon>Roseospira</taxon>
    </lineage>
</organism>
<dbReference type="InterPro" id="IPR009003">
    <property type="entry name" value="Peptidase_S1_PA"/>
</dbReference>
<comment type="caution">
    <text evidence="3">The sequence shown here is derived from an EMBL/GenBank/DDBJ whole genome shotgun (WGS) entry which is preliminary data.</text>
</comment>
<dbReference type="Pfam" id="PF13365">
    <property type="entry name" value="Trypsin_2"/>
    <property type="match status" value="1"/>
</dbReference>
<evidence type="ECO:0000256" key="2">
    <source>
        <dbReference type="SAM" id="SignalP"/>
    </source>
</evidence>
<dbReference type="PANTHER" id="PTHR22939">
    <property type="entry name" value="SERINE PROTEASE FAMILY S1C HTRA-RELATED"/>
    <property type="match status" value="1"/>
</dbReference>
<evidence type="ECO:0000256" key="1">
    <source>
        <dbReference type="SAM" id="MobiDB-lite"/>
    </source>
</evidence>
<evidence type="ECO:0000313" key="3">
    <source>
        <dbReference type="EMBL" id="MBB4266946.1"/>
    </source>
</evidence>
<feature type="region of interest" description="Disordered" evidence="1">
    <location>
        <begin position="239"/>
        <end position="259"/>
    </location>
</feature>
<name>A0A7W6WAX3_9PROT</name>
<feature type="compositionally biased region" description="Pro residues" evidence="1">
    <location>
        <begin position="557"/>
        <end position="574"/>
    </location>
</feature>
<dbReference type="PRINTS" id="PR00834">
    <property type="entry name" value="PROTEASES2C"/>
</dbReference>
<dbReference type="Proteomes" id="UP000554286">
    <property type="component" value="Unassembled WGS sequence"/>
</dbReference>
<dbReference type="GO" id="GO:0004252">
    <property type="term" value="F:serine-type endopeptidase activity"/>
    <property type="evidence" value="ECO:0007669"/>
    <property type="project" value="InterPro"/>
</dbReference>
<dbReference type="RefSeq" id="WP_184045852.1">
    <property type="nucleotide sequence ID" value="NZ_JACIGK010000019.1"/>
</dbReference>
<keyword evidence="3" id="KW-0378">Hydrolase</keyword>
<dbReference type="Gene3D" id="2.40.10.120">
    <property type="match status" value="1"/>
</dbReference>
<dbReference type="SUPFAM" id="SSF50494">
    <property type="entry name" value="Trypsin-like serine proteases"/>
    <property type="match status" value="1"/>
</dbReference>
<feature type="chain" id="PRO_5030518303" evidence="2">
    <location>
        <begin position="28"/>
        <end position="588"/>
    </location>
</feature>
<dbReference type="InterPro" id="IPR001940">
    <property type="entry name" value="Peptidase_S1C"/>
</dbReference>
<dbReference type="GO" id="GO:0006508">
    <property type="term" value="P:proteolysis"/>
    <property type="evidence" value="ECO:0007669"/>
    <property type="project" value="UniProtKB-KW"/>
</dbReference>